<dbReference type="RefSeq" id="WP_212215544.1">
    <property type="nucleotide sequence ID" value="NZ_JAGUCO010000004.1"/>
</dbReference>
<dbReference type="Pfam" id="PF19529">
    <property type="entry name" value="DUF6057"/>
    <property type="match status" value="1"/>
</dbReference>
<feature type="transmembrane region" description="Helical" evidence="1">
    <location>
        <begin position="6"/>
        <end position="26"/>
    </location>
</feature>
<dbReference type="EMBL" id="JAGUCO010000004">
    <property type="protein sequence ID" value="MBS2098300.1"/>
    <property type="molecule type" value="Genomic_DNA"/>
</dbReference>
<evidence type="ECO:0008006" key="4">
    <source>
        <dbReference type="Google" id="ProtNLM"/>
    </source>
</evidence>
<dbReference type="InterPro" id="IPR045692">
    <property type="entry name" value="DUF6057"/>
</dbReference>
<reference evidence="2 3" key="1">
    <citation type="journal article" date="2015" name="Int. J. Syst. Evol. Microbiol.">
        <title>Carboxylicivirga linearis sp. nov., isolated from a sea cucumber culture pond.</title>
        <authorList>
            <person name="Wang F.Q."/>
            <person name="Zhou Y.X."/>
            <person name="Lin X.Z."/>
            <person name="Chen G.J."/>
            <person name="Du Z.J."/>
        </authorList>
    </citation>
    <scope>NUCLEOTIDE SEQUENCE [LARGE SCALE GENOMIC DNA]</scope>
    <source>
        <strain evidence="2 3">FB218</strain>
    </source>
</reference>
<name>A0ABS5JU23_9BACT</name>
<feature type="transmembrane region" description="Helical" evidence="1">
    <location>
        <begin position="263"/>
        <end position="280"/>
    </location>
</feature>
<gene>
    <name evidence="2" type="ORF">KEM10_08405</name>
</gene>
<organism evidence="2 3">
    <name type="scientific">Carboxylicivirga linearis</name>
    <dbReference type="NCBI Taxonomy" id="1628157"/>
    <lineage>
        <taxon>Bacteria</taxon>
        <taxon>Pseudomonadati</taxon>
        <taxon>Bacteroidota</taxon>
        <taxon>Bacteroidia</taxon>
        <taxon>Marinilabiliales</taxon>
        <taxon>Marinilabiliaceae</taxon>
        <taxon>Carboxylicivirga</taxon>
    </lineage>
</organism>
<dbReference type="Proteomes" id="UP000708576">
    <property type="component" value="Unassembled WGS sequence"/>
</dbReference>
<feature type="transmembrane region" description="Helical" evidence="1">
    <location>
        <begin position="233"/>
        <end position="251"/>
    </location>
</feature>
<proteinExistence type="predicted"/>
<feature type="transmembrane region" description="Helical" evidence="1">
    <location>
        <begin position="151"/>
        <end position="179"/>
    </location>
</feature>
<evidence type="ECO:0000313" key="2">
    <source>
        <dbReference type="EMBL" id="MBS2098300.1"/>
    </source>
</evidence>
<keyword evidence="1" id="KW-0812">Transmembrane</keyword>
<comment type="caution">
    <text evidence="2">The sequence shown here is derived from an EMBL/GenBank/DDBJ whole genome shotgun (WGS) entry which is preliminary data.</text>
</comment>
<evidence type="ECO:0000256" key="1">
    <source>
        <dbReference type="SAM" id="Phobius"/>
    </source>
</evidence>
<keyword evidence="1" id="KW-1133">Transmembrane helix</keyword>
<evidence type="ECO:0000313" key="3">
    <source>
        <dbReference type="Proteomes" id="UP000708576"/>
    </source>
</evidence>
<sequence length="584" mass="67732">MKNISTNIIASIIFGIIVYLFFTLMYPYHLHYQEQYQLFLITGDYFLSYLQMPGGFSDYMGGFITQFYFYPSVGSIFIAILLVSLQQLTWKISQRFNKTPLYYPLTFIPSLFYWALLCNENYLPGGLVALVIVMMFIYFTTQIKDGILKSVLSLLFVPVLYWLAGGAVVFYVLFSALMILFLSTRRTTQNIFIVVMQVALVISLPYLAKVILIQYPIIKMWIGVNYYSFPNTFPFYVGGIILLSISLPIIMNTLPEIKSKPQLILAIQYLIIISAGIFIINKSSDFDKEEVMAYDFYSRMRQWDKVIAMADQKAPSSPLSVSCLNLALAKKGLLAEQMFNYYQNGTGGLLPNFKKDFTIPMVTGEIYYQLGFINTAQRYTFEAMEALPLYQKSARSIKRLAETNLINGNQALASKYLKLLQKTQFYKKWATAMYKAMEEPQILMRHSEYGQLMTHKIQNDFFFSEGEKDMMLGQLFTANKKNRLVYEYLMAYCLLNKDLNHFMQYLSLGQSIGYKQMPQSFQEAFIYGWKMTPQKDQKPIPSFISNKKIQSANTFLSMMNLPNAKEALKKDYGNTYWYYLQFRN</sequence>
<accession>A0ABS5JU23</accession>
<keyword evidence="1" id="KW-0472">Membrane</keyword>
<feature type="transmembrane region" description="Helical" evidence="1">
    <location>
        <begin position="68"/>
        <end position="88"/>
    </location>
</feature>
<protein>
    <recommendedName>
        <fullName evidence="4">Transmembrane protein</fullName>
    </recommendedName>
</protein>
<feature type="transmembrane region" description="Helical" evidence="1">
    <location>
        <begin position="122"/>
        <end position="139"/>
    </location>
</feature>
<keyword evidence="3" id="KW-1185">Reference proteome</keyword>
<feature type="transmembrane region" description="Helical" evidence="1">
    <location>
        <begin position="191"/>
        <end position="212"/>
    </location>
</feature>